<keyword evidence="2" id="KW-1185">Reference proteome</keyword>
<reference evidence="1" key="1">
    <citation type="submission" date="2022-11" db="EMBL/GenBank/DDBJ databases">
        <title>Genome Sequence of Boeremia exigua.</title>
        <authorList>
            <person name="Buettner E."/>
        </authorList>
    </citation>
    <scope>NUCLEOTIDE SEQUENCE</scope>
    <source>
        <strain evidence="1">CU02</strain>
    </source>
</reference>
<protein>
    <submittedName>
        <fullName evidence="1">Uncharacterized protein</fullName>
    </submittedName>
</protein>
<evidence type="ECO:0000313" key="1">
    <source>
        <dbReference type="EMBL" id="KAJ8106435.1"/>
    </source>
</evidence>
<gene>
    <name evidence="1" type="ORF">OPT61_g9539</name>
</gene>
<organism evidence="1 2">
    <name type="scientific">Boeremia exigua</name>
    <dbReference type="NCBI Taxonomy" id="749465"/>
    <lineage>
        <taxon>Eukaryota</taxon>
        <taxon>Fungi</taxon>
        <taxon>Dikarya</taxon>
        <taxon>Ascomycota</taxon>
        <taxon>Pezizomycotina</taxon>
        <taxon>Dothideomycetes</taxon>
        <taxon>Pleosporomycetidae</taxon>
        <taxon>Pleosporales</taxon>
        <taxon>Pleosporineae</taxon>
        <taxon>Didymellaceae</taxon>
        <taxon>Boeremia</taxon>
    </lineage>
</organism>
<name>A0ACC2HTU9_9PLEO</name>
<comment type="caution">
    <text evidence="1">The sequence shown here is derived from an EMBL/GenBank/DDBJ whole genome shotgun (WGS) entry which is preliminary data.</text>
</comment>
<evidence type="ECO:0000313" key="2">
    <source>
        <dbReference type="Proteomes" id="UP001153331"/>
    </source>
</evidence>
<accession>A0ACC2HTU9</accession>
<proteinExistence type="predicted"/>
<sequence length="322" mass="34987">MMYQAVDAAVLGQANGFLSPHMQTCLQSLSICFAQFQSHSVRLSTLQSELKAAFQLTNKLRPQNRLLILCHTLTAISHLSCHPLKLQSTQATKHSQLFPSKPPPTHAHMDSHSTPADQPTTPAVYEVTHHQAQNTHLLIILIGTFSTLYDAQIAAQTALKCELHHYIAQGWRGCFYTAIDLVFAGLITGCINPWTAVPLSEIRIREMARALGPTPAVAAGVVPVAVPATSAAAVTAAAPAATQVSLTPPHSFAQTRPSFPNRPDVFVPRPNGQYDKVMRFGAYPEVAEKKEAKGKGKARRNQRGGVRRERRGPQVEEGGEEA</sequence>
<dbReference type="Proteomes" id="UP001153331">
    <property type="component" value="Unassembled WGS sequence"/>
</dbReference>
<dbReference type="EMBL" id="JAPHNI010001170">
    <property type="protein sequence ID" value="KAJ8106435.1"/>
    <property type="molecule type" value="Genomic_DNA"/>
</dbReference>